<keyword evidence="2" id="KW-1185">Reference proteome</keyword>
<protein>
    <submittedName>
        <fullName evidence="1">Uncharacterized protein</fullName>
    </submittedName>
</protein>
<dbReference type="EMBL" id="UZAU01000228">
    <property type="status" value="NOT_ANNOTATED_CDS"/>
    <property type="molecule type" value="Genomic_DNA"/>
</dbReference>
<dbReference type="AlphaFoldDB" id="A0A803NW11"/>
<reference evidence="1" key="2">
    <citation type="submission" date="2021-03" db="UniProtKB">
        <authorList>
            <consortium name="EnsemblPlants"/>
        </authorList>
    </citation>
    <scope>IDENTIFICATION</scope>
</reference>
<dbReference type="Gramene" id="evm.model.02.2015">
    <property type="protein sequence ID" value="cds.evm.model.02.2015"/>
    <property type="gene ID" value="evm.TU.02.2015"/>
</dbReference>
<sequence length="67" mass="7522">MEYLSRRFQLAAKEKKFRFGESSAPIFLIAGCLVWFSPNCLVGWDSMVRLLPLTASAAGCLLRNRAL</sequence>
<evidence type="ECO:0000313" key="1">
    <source>
        <dbReference type="EnsemblPlants" id="cds.evm.model.02.2015"/>
    </source>
</evidence>
<organism evidence="1 2">
    <name type="scientific">Cannabis sativa</name>
    <name type="common">Hemp</name>
    <name type="synonym">Marijuana</name>
    <dbReference type="NCBI Taxonomy" id="3483"/>
    <lineage>
        <taxon>Eukaryota</taxon>
        <taxon>Viridiplantae</taxon>
        <taxon>Streptophyta</taxon>
        <taxon>Embryophyta</taxon>
        <taxon>Tracheophyta</taxon>
        <taxon>Spermatophyta</taxon>
        <taxon>Magnoliopsida</taxon>
        <taxon>eudicotyledons</taxon>
        <taxon>Gunneridae</taxon>
        <taxon>Pentapetalae</taxon>
        <taxon>rosids</taxon>
        <taxon>fabids</taxon>
        <taxon>Rosales</taxon>
        <taxon>Cannabaceae</taxon>
        <taxon>Cannabis</taxon>
    </lineage>
</organism>
<evidence type="ECO:0000313" key="2">
    <source>
        <dbReference type="Proteomes" id="UP000596661"/>
    </source>
</evidence>
<accession>A0A803NW11</accession>
<proteinExistence type="predicted"/>
<dbReference type="PROSITE" id="PS51257">
    <property type="entry name" value="PROKAR_LIPOPROTEIN"/>
    <property type="match status" value="1"/>
</dbReference>
<dbReference type="EnsemblPlants" id="evm.model.02.2015">
    <property type="protein sequence ID" value="cds.evm.model.02.2015"/>
    <property type="gene ID" value="evm.TU.02.2015"/>
</dbReference>
<name>A0A803NW11_CANSA</name>
<dbReference type="Proteomes" id="UP000596661">
    <property type="component" value="Chromosome 2"/>
</dbReference>
<reference evidence="1" key="1">
    <citation type="submission" date="2018-11" db="EMBL/GenBank/DDBJ databases">
        <authorList>
            <person name="Grassa J C."/>
        </authorList>
    </citation>
    <scope>NUCLEOTIDE SEQUENCE [LARGE SCALE GENOMIC DNA]</scope>
</reference>